<evidence type="ECO:0000313" key="1">
    <source>
        <dbReference type="EMBL" id="KAJ8673723.1"/>
    </source>
</evidence>
<proteinExistence type="predicted"/>
<dbReference type="Proteomes" id="UP001239111">
    <property type="component" value="Chromosome 3"/>
</dbReference>
<evidence type="ECO:0000313" key="2">
    <source>
        <dbReference type="Proteomes" id="UP001239111"/>
    </source>
</evidence>
<comment type="caution">
    <text evidence="1">The sequence shown here is derived from an EMBL/GenBank/DDBJ whole genome shotgun (WGS) entry which is preliminary data.</text>
</comment>
<sequence length="258" mass="28296">MSRQKKILLCTGASGETDNNDNQYIKSLTEDGFDCGSLQVLEFEFINIDKLANCLERPQSYSGLILTSPRAVTAIALANKLTQSSHDPWTKIPVYCVGQTTETLTREQIGLTNISGSHSGNAKNLANFIVNSKRENSKSPLLLPCSNIARDVIPTVLLENGIEVEKVIVYETKAKSHLKEALQEALGQHPHVLVFFSPSIVDNTLIALDHQKTILEEFKIVAIGPATQEALLNRKIVVDGVAEKPEPKALTEIILQVI</sequence>
<name>A0ACC2NS83_9HYME</name>
<gene>
    <name evidence="1" type="ORF">QAD02_004985</name>
</gene>
<accession>A0ACC2NS83</accession>
<organism evidence="1 2">
    <name type="scientific">Eretmocerus hayati</name>
    <dbReference type="NCBI Taxonomy" id="131215"/>
    <lineage>
        <taxon>Eukaryota</taxon>
        <taxon>Metazoa</taxon>
        <taxon>Ecdysozoa</taxon>
        <taxon>Arthropoda</taxon>
        <taxon>Hexapoda</taxon>
        <taxon>Insecta</taxon>
        <taxon>Pterygota</taxon>
        <taxon>Neoptera</taxon>
        <taxon>Endopterygota</taxon>
        <taxon>Hymenoptera</taxon>
        <taxon>Apocrita</taxon>
        <taxon>Proctotrupomorpha</taxon>
        <taxon>Chalcidoidea</taxon>
        <taxon>Aphelinidae</taxon>
        <taxon>Aphelininae</taxon>
        <taxon>Eretmocerus</taxon>
    </lineage>
</organism>
<dbReference type="EMBL" id="CM056743">
    <property type="protein sequence ID" value="KAJ8673723.1"/>
    <property type="molecule type" value="Genomic_DNA"/>
</dbReference>
<keyword evidence="2" id="KW-1185">Reference proteome</keyword>
<reference evidence="1" key="1">
    <citation type="submission" date="2023-04" db="EMBL/GenBank/DDBJ databases">
        <title>A chromosome-level genome assembly of the parasitoid wasp Eretmocerus hayati.</title>
        <authorList>
            <person name="Zhong Y."/>
            <person name="Liu S."/>
            <person name="Liu Y."/>
        </authorList>
    </citation>
    <scope>NUCLEOTIDE SEQUENCE</scope>
    <source>
        <strain evidence="1">ZJU_SS_LIU_2023</strain>
    </source>
</reference>
<protein>
    <submittedName>
        <fullName evidence="1">Uncharacterized protein</fullName>
    </submittedName>
</protein>